<proteinExistence type="predicted"/>
<reference evidence="2" key="1">
    <citation type="submission" date="2016-11" db="EMBL/GenBank/DDBJ databases">
        <authorList>
            <person name="Varghese N."/>
            <person name="Submissions S."/>
        </authorList>
    </citation>
    <scope>NUCLEOTIDE SEQUENCE [LARGE SCALE GENOMIC DNA]</scope>
    <source>
        <strain evidence="2">CGMCC 1.7063</strain>
    </source>
</reference>
<gene>
    <name evidence="1" type="ORF">SAMN04487965_3682</name>
</gene>
<dbReference type="EMBL" id="FQVA01000012">
    <property type="protein sequence ID" value="SHG28293.1"/>
    <property type="molecule type" value="Genomic_DNA"/>
</dbReference>
<protein>
    <recommendedName>
        <fullName evidence="3">PIN domain-containing protein</fullName>
    </recommendedName>
</protein>
<dbReference type="Proteomes" id="UP000184170">
    <property type="component" value="Unassembled WGS sequence"/>
</dbReference>
<accession>A0A1M5IKI6</accession>
<dbReference type="SUPFAM" id="SSF88723">
    <property type="entry name" value="PIN domain-like"/>
    <property type="match status" value="1"/>
</dbReference>
<evidence type="ECO:0000313" key="1">
    <source>
        <dbReference type="EMBL" id="SHG28293.1"/>
    </source>
</evidence>
<sequence>MSTKVLVSDTNIWIDLHHGGLLELVFQLPFEFVTTDFVQNELRQPPGADLVNLGLQVVELSGQEVAGLYALKGKLGNSSLADVSCYYVADKQGWTLLTGDGALRKSGKAAKLDVRGTLWLMDQLFERNLIDSQHLAESLQAIRDCGARLPDHECEARIEAWAGEN</sequence>
<name>A0A1M5IKI6_9GAMM</name>
<dbReference type="InterPro" id="IPR021799">
    <property type="entry name" value="PIN-like_prokaryotic"/>
</dbReference>
<dbReference type="OrthoDB" id="7359859at2"/>
<dbReference type="Pfam" id="PF11848">
    <property type="entry name" value="DUF3368"/>
    <property type="match status" value="1"/>
</dbReference>
<evidence type="ECO:0000313" key="2">
    <source>
        <dbReference type="Proteomes" id="UP000184170"/>
    </source>
</evidence>
<dbReference type="RefSeq" id="WP_073277964.1">
    <property type="nucleotide sequence ID" value="NZ_FQVA01000012.1"/>
</dbReference>
<organism evidence="1 2">
    <name type="scientific">Microbulbifer donghaiensis</name>
    <dbReference type="NCBI Taxonomy" id="494016"/>
    <lineage>
        <taxon>Bacteria</taxon>
        <taxon>Pseudomonadati</taxon>
        <taxon>Pseudomonadota</taxon>
        <taxon>Gammaproteobacteria</taxon>
        <taxon>Cellvibrionales</taxon>
        <taxon>Microbulbiferaceae</taxon>
        <taxon>Microbulbifer</taxon>
    </lineage>
</organism>
<dbReference type="InterPro" id="IPR029060">
    <property type="entry name" value="PIN-like_dom_sf"/>
</dbReference>
<dbReference type="AlphaFoldDB" id="A0A1M5IKI6"/>
<evidence type="ECO:0008006" key="3">
    <source>
        <dbReference type="Google" id="ProtNLM"/>
    </source>
</evidence>
<keyword evidence="2" id="KW-1185">Reference proteome</keyword>